<proteinExistence type="predicted"/>
<protein>
    <submittedName>
        <fullName evidence="6">ABC transporter ATP-binding protein</fullName>
    </submittedName>
</protein>
<sequence>MKDLTAGYQTPVVKNVSFEIKEGQLAAILGPNGAGKSTLLNAMSGGVRKTSGRVLVNGQDCMPLSPKQRARRLALVRQQIPLLPGVRVREVLEMGRYAWDGPLGTGPETRRAVAEAARAFGLDALLNIDCAALSQGQRQLVHLARAMAQSAPVLLLDEPGSALDFSNTHRLFRLLGEQLAQGGRCAAAVLHDPALALRYCSPVLLLKEGRLVERLEPVTCTPARLEQALCLLYPGIRVKEDKETGHLLCTIE</sequence>
<dbReference type="GO" id="GO:0005524">
    <property type="term" value="F:ATP binding"/>
    <property type="evidence" value="ECO:0007669"/>
    <property type="project" value="UniProtKB-KW"/>
</dbReference>
<reference evidence="6" key="1">
    <citation type="journal article" date="2021" name="PeerJ">
        <title>Extensive microbial diversity within the chicken gut microbiome revealed by metagenomics and culture.</title>
        <authorList>
            <person name="Gilroy R."/>
            <person name="Ravi A."/>
            <person name="Getino M."/>
            <person name="Pursley I."/>
            <person name="Horton D.L."/>
            <person name="Alikhan N.F."/>
            <person name="Baker D."/>
            <person name="Gharbi K."/>
            <person name="Hall N."/>
            <person name="Watson M."/>
            <person name="Adriaenssens E.M."/>
            <person name="Foster-Nyarko E."/>
            <person name="Jarju S."/>
            <person name="Secka A."/>
            <person name="Antonio M."/>
            <person name="Oren A."/>
            <person name="Chaudhuri R.R."/>
            <person name="La Ragione R."/>
            <person name="Hildebrand F."/>
            <person name="Pallen M.J."/>
        </authorList>
    </citation>
    <scope>NUCLEOTIDE SEQUENCE</scope>
    <source>
        <strain evidence="6">2239</strain>
    </source>
</reference>
<keyword evidence="2" id="KW-0547">Nucleotide-binding</keyword>
<dbReference type="PROSITE" id="PS50893">
    <property type="entry name" value="ABC_TRANSPORTER_2"/>
    <property type="match status" value="1"/>
</dbReference>
<gene>
    <name evidence="6" type="ORF">H9865_01935</name>
</gene>
<keyword evidence="4" id="KW-1278">Translocase</keyword>
<name>A0A9D1V2F4_9FIRM</name>
<evidence type="ECO:0000256" key="1">
    <source>
        <dbReference type="ARBA" id="ARBA00022448"/>
    </source>
</evidence>
<evidence type="ECO:0000259" key="5">
    <source>
        <dbReference type="PROSITE" id="PS50893"/>
    </source>
</evidence>
<dbReference type="PANTHER" id="PTHR42794">
    <property type="entry name" value="HEMIN IMPORT ATP-BINDING PROTEIN HMUV"/>
    <property type="match status" value="1"/>
</dbReference>
<accession>A0A9D1V2F4</accession>
<dbReference type="Gene3D" id="3.40.50.300">
    <property type="entry name" value="P-loop containing nucleotide triphosphate hydrolases"/>
    <property type="match status" value="1"/>
</dbReference>
<dbReference type="GO" id="GO:0016887">
    <property type="term" value="F:ATP hydrolysis activity"/>
    <property type="evidence" value="ECO:0007669"/>
    <property type="project" value="InterPro"/>
</dbReference>
<dbReference type="SMART" id="SM00382">
    <property type="entry name" value="AAA"/>
    <property type="match status" value="1"/>
</dbReference>
<dbReference type="PANTHER" id="PTHR42794:SF1">
    <property type="entry name" value="HEMIN IMPORT ATP-BINDING PROTEIN HMUV"/>
    <property type="match status" value="1"/>
</dbReference>
<organism evidence="6 7">
    <name type="scientific">Candidatus Allofournierella pullicola</name>
    <dbReference type="NCBI Taxonomy" id="2838596"/>
    <lineage>
        <taxon>Bacteria</taxon>
        <taxon>Bacillati</taxon>
        <taxon>Bacillota</taxon>
        <taxon>Clostridia</taxon>
        <taxon>Eubacteriales</taxon>
        <taxon>Oscillospiraceae</taxon>
        <taxon>Allofournierella</taxon>
    </lineage>
</organism>
<evidence type="ECO:0000256" key="4">
    <source>
        <dbReference type="ARBA" id="ARBA00022967"/>
    </source>
</evidence>
<dbReference type="InterPro" id="IPR003439">
    <property type="entry name" value="ABC_transporter-like_ATP-bd"/>
</dbReference>
<evidence type="ECO:0000256" key="3">
    <source>
        <dbReference type="ARBA" id="ARBA00022840"/>
    </source>
</evidence>
<dbReference type="InterPro" id="IPR003593">
    <property type="entry name" value="AAA+_ATPase"/>
</dbReference>
<dbReference type="EMBL" id="DXFW01000004">
    <property type="protein sequence ID" value="HIX04861.1"/>
    <property type="molecule type" value="Genomic_DNA"/>
</dbReference>
<evidence type="ECO:0000313" key="6">
    <source>
        <dbReference type="EMBL" id="HIX04861.1"/>
    </source>
</evidence>
<evidence type="ECO:0000313" key="7">
    <source>
        <dbReference type="Proteomes" id="UP000824193"/>
    </source>
</evidence>
<dbReference type="InterPro" id="IPR027417">
    <property type="entry name" value="P-loop_NTPase"/>
</dbReference>
<feature type="domain" description="ABC transporter" evidence="5">
    <location>
        <begin position="1"/>
        <end position="233"/>
    </location>
</feature>
<dbReference type="CDD" id="cd03214">
    <property type="entry name" value="ABC_Iron-Siderophores_B12_Hemin"/>
    <property type="match status" value="1"/>
</dbReference>
<dbReference type="Pfam" id="PF00005">
    <property type="entry name" value="ABC_tran"/>
    <property type="match status" value="1"/>
</dbReference>
<comment type="caution">
    <text evidence="6">The sequence shown here is derived from an EMBL/GenBank/DDBJ whole genome shotgun (WGS) entry which is preliminary data.</text>
</comment>
<evidence type="ECO:0000256" key="2">
    <source>
        <dbReference type="ARBA" id="ARBA00022741"/>
    </source>
</evidence>
<dbReference type="Proteomes" id="UP000824193">
    <property type="component" value="Unassembled WGS sequence"/>
</dbReference>
<reference evidence="6" key="2">
    <citation type="submission" date="2021-04" db="EMBL/GenBank/DDBJ databases">
        <authorList>
            <person name="Gilroy R."/>
        </authorList>
    </citation>
    <scope>NUCLEOTIDE SEQUENCE</scope>
    <source>
        <strain evidence="6">2239</strain>
    </source>
</reference>
<dbReference type="SUPFAM" id="SSF52540">
    <property type="entry name" value="P-loop containing nucleoside triphosphate hydrolases"/>
    <property type="match status" value="1"/>
</dbReference>
<keyword evidence="3 6" id="KW-0067">ATP-binding</keyword>
<dbReference type="AlphaFoldDB" id="A0A9D1V2F4"/>
<keyword evidence="1" id="KW-0813">Transport</keyword>